<dbReference type="GO" id="GO:0030203">
    <property type="term" value="P:glycosaminoglycan metabolic process"/>
    <property type="evidence" value="ECO:0007669"/>
    <property type="project" value="InterPro"/>
</dbReference>
<reference evidence="8" key="1">
    <citation type="submission" date="2021-01" db="EMBL/GenBank/DDBJ databases">
        <title>Whole genome shotgun sequence of Dactylosporangium siamense NBRC 106093.</title>
        <authorList>
            <person name="Komaki H."/>
            <person name="Tamura T."/>
        </authorList>
    </citation>
    <scope>NUCLEOTIDE SEQUENCE</scope>
    <source>
        <strain evidence="8">NBRC 106093</strain>
    </source>
</reference>
<evidence type="ECO:0000256" key="6">
    <source>
        <dbReference type="SAM" id="SignalP"/>
    </source>
</evidence>
<dbReference type="AlphaFoldDB" id="A0A919PRJ7"/>
<dbReference type="SUPFAM" id="SSF53649">
    <property type="entry name" value="Alkaline phosphatase-like"/>
    <property type="match status" value="1"/>
</dbReference>
<dbReference type="GO" id="GO:0008449">
    <property type="term" value="F:N-acetylglucosamine-6-sulfatase activity"/>
    <property type="evidence" value="ECO:0007669"/>
    <property type="project" value="InterPro"/>
</dbReference>
<evidence type="ECO:0000313" key="9">
    <source>
        <dbReference type="Proteomes" id="UP000660611"/>
    </source>
</evidence>
<name>A0A919PRJ7_9ACTN</name>
<evidence type="ECO:0000256" key="3">
    <source>
        <dbReference type="ARBA" id="ARBA00022801"/>
    </source>
</evidence>
<evidence type="ECO:0000256" key="5">
    <source>
        <dbReference type="PIRSR" id="PIRSR036666-50"/>
    </source>
</evidence>
<dbReference type="EMBL" id="BONQ01000094">
    <property type="protein sequence ID" value="GIG48036.1"/>
    <property type="molecule type" value="Genomic_DNA"/>
</dbReference>
<keyword evidence="3" id="KW-0378">Hydrolase</keyword>
<feature type="domain" description="Sulfatase N-terminal" evidence="7">
    <location>
        <begin position="35"/>
        <end position="362"/>
    </location>
</feature>
<accession>A0A919PRJ7</accession>
<proteinExistence type="inferred from homology"/>
<comment type="caution">
    <text evidence="8">The sequence shown here is derived from an EMBL/GenBank/DDBJ whole genome shotgun (WGS) entry which is preliminary data.</text>
</comment>
<keyword evidence="4" id="KW-0325">Glycoprotein</keyword>
<dbReference type="PANTHER" id="PTHR43108:SF8">
    <property type="entry name" value="SD21168P"/>
    <property type="match status" value="1"/>
</dbReference>
<dbReference type="PIRSF" id="PIRSF036666">
    <property type="entry name" value="G6S"/>
    <property type="match status" value="1"/>
</dbReference>
<comment type="PTM">
    <text evidence="5">The conversion to 3-oxoalanine (also known as C-formylglycine, FGly), of a serine or cysteine residue in prokaryotes and of a cysteine residue in eukaryotes, is critical for catalytic activity.</text>
</comment>
<protein>
    <recommendedName>
        <fullName evidence="7">Sulfatase N-terminal domain-containing protein</fullName>
    </recommendedName>
</protein>
<dbReference type="PANTHER" id="PTHR43108">
    <property type="entry name" value="N-ACETYLGLUCOSAMINE-6-SULFATASE FAMILY MEMBER"/>
    <property type="match status" value="1"/>
</dbReference>
<organism evidence="8 9">
    <name type="scientific">Dactylosporangium siamense</name>
    <dbReference type="NCBI Taxonomy" id="685454"/>
    <lineage>
        <taxon>Bacteria</taxon>
        <taxon>Bacillati</taxon>
        <taxon>Actinomycetota</taxon>
        <taxon>Actinomycetes</taxon>
        <taxon>Micromonosporales</taxon>
        <taxon>Micromonosporaceae</taxon>
        <taxon>Dactylosporangium</taxon>
    </lineage>
</organism>
<evidence type="ECO:0000256" key="4">
    <source>
        <dbReference type="ARBA" id="ARBA00023180"/>
    </source>
</evidence>
<dbReference type="Gene3D" id="3.40.720.10">
    <property type="entry name" value="Alkaline Phosphatase, subunit A"/>
    <property type="match status" value="1"/>
</dbReference>
<feature type="chain" id="PRO_5037525582" description="Sulfatase N-terminal domain-containing protein" evidence="6">
    <location>
        <begin position="31"/>
        <end position="485"/>
    </location>
</feature>
<feature type="signal peptide" evidence="6">
    <location>
        <begin position="1"/>
        <end position="30"/>
    </location>
</feature>
<dbReference type="Pfam" id="PF00884">
    <property type="entry name" value="Sulfatase"/>
    <property type="match status" value="1"/>
</dbReference>
<evidence type="ECO:0000256" key="2">
    <source>
        <dbReference type="ARBA" id="ARBA00022729"/>
    </source>
</evidence>
<dbReference type="InterPro" id="IPR000917">
    <property type="entry name" value="Sulfatase_N"/>
</dbReference>
<keyword evidence="9" id="KW-1185">Reference proteome</keyword>
<dbReference type="RefSeq" id="WP_203849754.1">
    <property type="nucleotide sequence ID" value="NZ_BAAAVW010000021.1"/>
</dbReference>
<dbReference type="InterPro" id="IPR024607">
    <property type="entry name" value="Sulfatase_CS"/>
</dbReference>
<evidence type="ECO:0000256" key="1">
    <source>
        <dbReference type="ARBA" id="ARBA00008779"/>
    </source>
</evidence>
<keyword evidence="2 6" id="KW-0732">Signal</keyword>
<evidence type="ECO:0000259" key="7">
    <source>
        <dbReference type="Pfam" id="PF00884"/>
    </source>
</evidence>
<comment type="similarity">
    <text evidence="1">Belongs to the sulfatase family.</text>
</comment>
<sequence length="485" mass="52128">MRRSLAALATAALAVTAGLVASAGASPAVAAATPPNIVFVLVDDLAWNLVQHMPNVQRLQTDGTTFTNYTVTDSLCCPSRSSIFTGKFPHDTGVFTNGGSDGGFAVFRNRGNESKTFATALQAQGYSTAFMGKYLNGYLPRDLYTPPGWTEWYGAGDAYGEYNYNLNENGTLVHYGNTDADYLTDVVGAKGKSFIQRQAAANKPFLLEISTFAPHGPFTPARQDLDKFPGLTAPHTPAWNTLPANAPTWLAGNGPLTTAEITKINTDYRKRAQAVQAVDRMIAGLRQQLTASGVANNTYVVFSSDNGFHMGDHRLVEGKQTAYDHDVVVPLVIAGPNVPSGISRPQVVQNIDLAPTFQRLGGAPVAGDVNGRSLVTLLTGGQTAPWRTGSLIEHHGPGVSADDPDVQDARNGMPTTYEALRTEIYTYIEYDNGEHEYYDRTTDPYQLNNTYAGLSASRKTTLHSELDALVNCHTNAGCWTAGHVS</sequence>
<dbReference type="CDD" id="cd16147">
    <property type="entry name" value="G6S"/>
    <property type="match status" value="1"/>
</dbReference>
<dbReference type="Proteomes" id="UP000660611">
    <property type="component" value="Unassembled WGS sequence"/>
</dbReference>
<dbReference type="PROSITE" id="PS00523">
    <property type="entry name" value="SULFATASE_1"/>
    <property type="match status" value="1"/>
</dbReference>
<dbReference type="InterPro" id="IPR017850">
    <property type="entry name" value="Alkaline_phosphatase_core_sf"/>
</dbReference>
<gene>
    <name evidence="8" type="ORF">Dsi01nite_060770</name>
</gene>
<evidence type="ECO:0000313" key="8">
    <source>
        <dbReference type="EMBL" id="GIG48036.1"/>
    </source>
</evidence>
<feature type="modified residue" description="3-oxoalanine (Cys)" evidence="5">
    <location>
        <position position="76"/>
    </location>
</feature>
<dbReference type="InterPro" id="IPR012251">
    <property type="entry name" value="GlcNAc_6-SO4ase"/>
</dbReference>